<reference evidence="3" key="1">
    <citation type="journal article" date="2019" name="Int. J. Syst. Evol. Microbiol.">
        <title>The Global Catalogue of Microorganisms (GCM) 10K type strain sequencing project: providing services to taxonomists for standard genome sequencing and annotation.</title>
        <authorList>
            <consortium name="The Broad Institute Genomics Platform"/>
            <consortium name="The Broad Institute Genome Sequencing Center for Infectious Disease"/>
            <person name="Wu L."/>
            <person name="Ma J."/>
        </authorList>
    </citation>
    <scope>NUCLEOTIDE SEQUENCE [LARGE SCALE GENOMIC DNA]</scope>
    <source>
        <strain evidence="3">CECT 7398</strain>
    </source>
</reference>
<keyword evidence="1" id="KW-0472">Membrane</keyword>
<protein>
    <submittedName>
        <fullName evidence="2">Uncharacterized protein</fullName>
    </submittedName>
</protein>
<evidence type="ECO:0000313" key="3">
    <source>
        <dbReference type="Proteomes" id="UP001238540"/>
    </source>
</evidence>
<keyword evidence="3" id="KW-1185">Reference proteome</keyword>
<dbReference type="Proteomes" id="UP001238540">
    <property type="component" value="Unassembled WGS sequence"/>
</dbReference>
<organism evidence="2 3">
    <name type="scientific">Vibrio ostreicida</name>
    <dbReference type="NCBI Taxonomy" id="526588"/>
    <lineage>
        <taxon>Bacteria</taxon>
        <taxon>Pseudomonadati</taxon>
        <taxon>Pseudomonadota</taxon>
        <taxon>Gammaproteobacteria</taxon>
        <taxon>Vibrionales</taxon>
        <taxon>Vibrionaceae</taxon>
        <taxon>Vibrio</taxon>
    </lineage>
</organism>
<proteinExistence type="predicted"/>
<evidence type="ECO:0000313" key="2">
    <source>
        <dbReference type="EMBL" id="MDN3611169.1"/>
    </source>
</evidence>
<keyword evidence="1" id="KW-1133">Transmembrane helix</keyword>
<evidence type="ECO:0000256" key="1">
    <source>
        <dbReference type="SAM" id="Phobius"/>
    </source>
</evidence>
<gene>
    <name evidence="2" type="ORF">QWZ16_16145</name>
</gene>
<sequence>MNIQNLTIRGQLLVPVVISIVLFVASILFSQKQLRDLLIQVQVSERKSQDLASLLLCNIRWRVAFSLS</sequence>
<comment type="caution">
    <text evidence="2">The sequence shown here is derived from an EMBL/GenBank/DDBJ whole genome shotgun (WGS) entry which is preliminary data.</text>
</comment>
<name>A0ABT8BWV9_9VIBR</name>
<dbReference type="EMBL" id="JAUFQC010000016">
    <property type="protein sequence ID" value="MDN3611169.1"/>
    <property type="molecule type" value="Genomic_DNA"/>
</dbReference>
<dbReference type="RefSeq" id="WP_290312721.1">
    <property type="nucleotide sequence ID" value="NZ_JAUFQC010000016.1"/>
</dbReference>
<accession>A0ABT8BWV9</accession>
<keyword evidence="1" id="KW-0812">Transmembrane</keyword>
<feature type="transmembrane region" description="Helical" evidence="1">
    <location>
        <begin position="12"/>
        <end position="30"/>
    </location>
</feature>